<feature type="compositionally biased region" description="Gly residues" evidence="11">
    <location>
        <begin position="32"/>
        <end position="45"/>
    </location>
</feature>
<evidence type="ECO:0000259" key="12">
    <source>
        <dbReference type="PROSITE" id="PS50893"/>
    </source>
</evidence>
<evidence type="ECO:0000256" key="6">
    <source>
        <dbReference type="ARBA" id="ARBA00022741"/>
    </source>
</evidence>
<dbReference type="CDD" id="cd03226">
    <property type="entry name" value="ABC_cobalt_CbiO_domain2"/>
    <property type="match status" value="1"/>
</dbReference>
<dbReference type="InterPro" id="IPR003439">
    <property type="entry name" value="ABC_transporter-like_ATP-bd"/>
</dbReference>
<dbReference type="GO" id="GO:0016887">
    <property type="term" value="F:ATP hydrolysis activity"/>
    <property type="evidence" value="ECO:0007669"/>
    <property type="project" value="InterPro"/>
</dbReference>
<dbReference type="GO" id="GO:0005524">
    <property type="term" value="F:ATP binding"/>
    <property type="evidence" value="ECO:0007669"/>
    <property type="project" value="UniProtKB-KW"/>
</dbReference>
<dbReference type="PANTHER" id="PTHR43553:SF23">
    <property type="entry name" value="ABC TRANSPORTER ATP-BINDING COMPONENT"/>
    <property type="match status" value="1"/>
</dbReference>
<dbReference type="SMART" id="SM00382">
    <property type="entry name" value="AAA"/>
    <property type="match status" value="2"/>
</dbReference>
<evidence type="ECO:0000256" key="8">
    <source>
        <dbReference type="ARBA" id="ARBA00022967"/>
    </source>
</evidence>
<keyword evidence="4" id="KW-1003">Cell membrane</keyword>
<keyword evidence="14" id="KW-1185">Reference proteome</keyword>
<dbReference type="STRING" id="649764.HMPREF0762_01517"/>
<dbReference type="GeneID" id="85008354"/>
<dbReference type="Proteomes" id="UP000006001">
    <property type="component" value="Unassembled WGS sequence"/>
</dbReference>
<dbReference type="HOGENOM" id="CLU_000604_86_7_11"/>
<dbReference type="GO" id="GO:0043190">
    <property type="term" value="C:ATP-binding cassette (ABC) transporter complex"/>
    <property type="evidence" value="ECO:0007669"/>
    <property type="project" value="TreeGrafter"/>
</dbReference>
<dbReference type="PANTHER" id="PTHR43553">
    <property type="entry name" value="HEAVY METAL TRANSPORTER"/>
    <property type="match status" value="1"/>
</dbReference>
<evidence type="ECO:0000256" key="2">
    <source>
        <dbReference type="ARBA" id="ARBA00005417"/>
    </source>
</evidence>
<dbReference type="eggNOG" id="COG1129">
    <property type="taxonomic scope" value="Bacteria"/>
</dbReference>
<evidence type="ECO:0000313" key="14">
    <source>
        <dbReference type="Proteomes" id="UP000006001"/>
    </source>
</evidence>
<organism evidence="13 14">
    <name type="scientific">Slackia exigua (strain ATCC 700122 / DSM 15923 / CIP 105133 / JCM 11022 / KCTC 5966 / S-7)</name>
    <dbReference type="NCBI Taxonomy" id="649764"/>
    <lineage>
        <taxon>Bacteria</taxon>
        <taxon>Bacillati</taxon>
        <taxon>Actinomycetota</taxon>
        <taxon>Coriobacteriia</taxon>
        <taxon>Eggerthellales</taxon>
        <taxon>Eggerthellaceae</taxon>
        <taxon>Slackia</taxon>
    </lineage>
</organism>
<evidence type="ECO:0000256" key="7">
    <source>
        <dbReference type="ARBA" id="ARBA00022840"/>
    </source>
</evidence>
<evidence type="ECO:0000256" key="9">
    <source>
        <dbReference type="ARBA" id="ARBA00023136"/>
    </source>
</evidence>
<dbReference type="Pfam" id="PF00005">
    <property type="entry name" value="ABC_tran"/>
    <property type="match status" value="2"/>
</dbReference>
<dbReference type="InterPro" id="IPR027417">
    <property type="entry name" value="P-loop_NTPase"/>
</dbReference>
<evidence type="ECO:0000256" key="5">
    <source>
        <dbReference type="ARBA" id="ARBA00022737"/>
    </source>
</evidence>
<comment type="function">
    <text evidence="10">Probably part of an ABC transporter complex. Responsible for energy coupling to the transport system.</text>
</comment>
<dbReference type="AlphaFoldDB" id="D0WI45"/>
<dbReference type="GO" id="GO:0042626">
    <property type="term" value="F:ATPase-coupled transmembrane transporter activity"/>
    <property type="evidence" value="ECO:0007669"/>
    <property type="project" value="TreeGrafter"/>
</dbReference>
<accession>D0WI45</accession>
<dbReference type="RefSeq" id="WP_006362779.1">
    <property type="nucleotide sequence ID" value="NZ_GG700631.1"/>
</dbReference>
<sequence length="513" mass="55789">MIEMQDVSFEYRAAFSGEEREDGLGRAKDGRGGGSGKNDGSGRGGVRGLSLRIDRGECVLLCGASGCGKTTVARLVNGLIPHFFEGKIAGTVCVDGMDSQETEIATLSDAVGTVFQNPRTQFFNADVDSEIVFGLENRGIARAQLCARLDDVTEELHLQALRGRSVFELSGGEKQKVAFSSVYASDPDVLVFDEPSSNLDMKSIEELAKLMRTAKEKGKTILIAEHRIWYLMDIVDRVIYLQDGAVVSDMPIEGFRRLSERDMRSRGLRSRYLAALQPEATAFPSASGNVLSLENVSVRLGGNEVLKSISFQANAGEIIAIAGANGAGKTTLARAICGLANDVSGTVRWNGRPLNRRVRRKKAYMVMQDVGHQLFSDSVMEECRLGIKDPDRDGIESALRRVDLLACKNRHPLSLSGGQMQRLAVAVSEICGKDLLVFDEPTSGLDLRSMEEVGGLVRVLADQGKILLIITHDIEFMMRICTRILVLENGCVAADLSGGKRDLIVDLMRGGKR</sequence>
<feature type="region of interest" description="Disordered" evidence="11">
    <location>
        <begin position="20"/>
        <end position="45"/>
    </location>
</feature>
<feature type="compositionally biased region" description="Basic and acidic residues" evidence="11">
    <location>
        <begin position="22"/>
        <end position="31"/>
    </location>
</feature>
<dbReference type="PROSITE" id="PS50893">
    <property type="entry name" value="ABC_TRANSPORTER_2"/>
    <property type="match status" value="2"/>
</dbReference>
<evidence type="ECO:0000256" key="10">
    <source>
        <dbReference type="ARBA" id="ARBA00025157"/>
    </source>
</evidence>
<dbReference type="CDD" id="cd03225">
    <property type="entry name" value="ABC_cobalt_CbiO_domain1"/>
    <property type="match status" value="1"/>
</dbReference>
<evidence type="ECO:0000256" key="4">
    <source>
        <dbReference type="ARBA" id="ARBA00022475"/>
    </source>
</evidence>
<proteinExistence type="inferred from homology"/>
<keyword evidence="6" id="KW-0547">Nucleotide-binding</keyword>
<dbReference type="SUPFAM" id="SSF52540">
    <property type="entry name" value="P-loop containing nucleoside triphosphate hydrolases"/>
    <property type="match status" value="2"/>
</dbReference>
<dbReference type="InterPro" id="IPR050095">
    <property type="entry name" value="ECF_ABC_transporter_ATP-bd"/>
</dbReference>
<comment type="similarity">
    <text evidence="2">Belongs to the ABC transporter superfamily.</text>
</comment>
<dbReference type="OrthoDB" id="9806471at2"/>
<evidence type="ECO:0000256" key="11">
    <source>
        <dbReference type="SAM" id="MobiDB-lite"/>
    </source>
</evidence>
<keyword evidence="3" id="KW-0813">Transport</keyword>
<dbReference type="EMBL" id="ACUX02000016">
    <property type="protein sequence ID" value="EEZ60712.1"/>
    <property type="molecule type" value="Genomic_DNA"/>
</dbReference>
<evidence type="ECO:0000313" key="13">
    <source>
        <dbReference type="EMBL" id="EEZ60712.1"/>
    </source>
</evidence>
<keyword evidence="9" id="KW-0472">Membrane</keyword>
<dbReference type="InterPro" id="IPR017871">
    <property type="entry name" value="ABC_transporter-like_CS"/>
</dbReference>
<feature type="domain" description="ABC transporter" evidence="12">
    <location>
        <begin position="2"/>
        <end position="268"/>
    </location>
</feature>
<keyword evidence="7 13" id="KW-0067">ATP-binding</keyword>
<dbReference type="InterPro" id="IPR015856">
    <property type="entry name" value="ABC_transpr_CbiO/EcfA_su"/>
</dbReference>
<reference evidence="13" key="1">
    <citation type="submission" date="2009-10" db="EMBL/GenBank/DDBJ databases">
        <authorList>
            <person name="Weinstock G."/>
            <person name="Sodergren E."/>
            <person name="Clifton S."/>
            <person name="Fulton L."/>
            <person name="Fulton B."/>
            <person name="Courtney L."/>
            <person name="Fronick C."/>
            <person name="Harrison M."/>
            <person name="Strong C."/>
            <person name="Farmer C."/>
            <person name="Delahaunty K."/>
            <person name="Markovic C."/>
            <person name="Hall O."/>
            <person name="Minx P."/>
            <person name="Tomlinson C."/>
            <person name="Mitreva M."/>
            <person name="Nelson J."/>
            <person name="Hou S."/>
            <person name="Wollam A."/>
            <person name="Pepin K.H."/>
            <person name="Johnson M."/>
            <person name="Bhonagiri V."/>
            <person name="Nash W.E."/>
            <person name="Warren W."/>
            <person name="Chinwalla A."/>
            <person name="Mardis E.R."/>
            <person name="Wilson R.K."/>
        </authorList>
    </citation>
    <scope>NUCLEOTIDE SEQUENCE [LARGE SCALE GENOMIC DNA]</scope>
    <source>
        <strain evidence="13">ATCC 700122</strain>
    </source>
</reference>
<dbReference type="InterPro" id="IPR003593">
    <property type="entry name" value="AAA+_ATPase"/>
</dbReference>
<dbReference type="Gene3D" id="3.40.50.300">
    <property type="entry name" value="P-loop containing nucleotide triphosphate hydrolases"/>
    <property type="match status" value="2"/>
</dbReference>
<keyword evidence="8" id="KW-1278">Translocase</keyword>
<gene>
    <name evidence="13" type="ORF">HMPREF0762_01517</name>
</gene>
<keyword evidence="5" id="KW-0677">Repeat</keyword>
<comment type="subcellular location">
    <subcellularLocation>
        <location evidence="1">Cell membrane</location>
        <topology evidence="1">Peripheral membrane protein</topology>
    </subcellularLocation>
</comment>
<evidence type="ECO:0000256" key="1">
    <source>
        <dbReference type="ARBA" id="ARBA00004202"/>
    </source>
</evidence>
<comment type="caution">
    <text evidence="13">The sequence shown here is derived from an EMBL/GenBank/DDBJ whole genome shotgun (WGS) entry which is preliminary data.</text>
</comment>
<feature type="domain" description="ABC transporter" evidence="12">
    <location>
        <begin position="291"/>
        <end position="508"/>
    </location>
</feature>
<name>D0WI45_SLAES</name>
<dbReference type="PROSITE" id="PS00211">
    <property type="entry name" value="ABC_TRANSPORTER_1"/>
    <property type="match status" value="1"/>
</dbReference>
<protein>
    <submittedName>
        <fullName evidence="13">ABC transporter, ATP-binding protein</fullName>
    </submittedName>
</protein>
<evidence type="ECO:0000256" key="3">
    <source>
        <dbReference type="ARBA" id="ARBA00022448"/>
    </source>
</evidence>